<dbReference type="FunFam" id="3.40.50.300:FF:000870">
    <property type="entry name" value="MutS protein homolog 4"/>
    <property type="match status" value="1"/>
</dbReference>
<evidence type="ECO:0000256" key="3">
    <source>
        <dbReference type="ARBA" id="ARBA00022840"/>
    </source>
</evidence>
<dbReference type="AlphaFoldDB" id="A0A0K0MX21"/>
<dbReference type="SUPFAM" id="SSF48334">
    <property type="entry name" value="DNA repair protein MutS, domain III"/>
    <property type="match status" value="1"/>
</dbReference>
<dbReference type="SUPFAM" id="SSF52540">
    <property type="entry name" value="P-loop containing nucleoside triphosphate hydrolases"/>
    <property type="match status" value="1"/>
</dbReference>
<dbReference type="InterPro" id="IPR000432">
    <property type="entry name" value="DNA_mismatch_repair_MutS_C"/>
</dbReference>
<dbReference type="Pfam" id="PF00488">
    <property type="entry name" value="MutS_V"/>
    <property type="match status" value="1"/>
</dbReference>
<comment type="similarity">
    <text evidence="1">Belongs to the DNA mismatch repair MutS family.</text>
</comment>
<dbReference type="PANTHER" id="PTHR11361">
    <property type="entry name" value="DNA MISMATCH REPAIR PROTEIN MUTS FAMILY MEMBER"/>
    <property type="match status" value="1"/>
</dbReference>
<reference evidence="6" key="1">
    <citation type="submission" date="2014-08" db="EMBL/GenBank/DDBJ databases">
        <title>Underestimated sexuality in green algae.</title>
        <authorList>
            <person name="Pazoutova M."/>
            <person name="Fucikova K."/>
            <person name="Rindi F."/>
        </authorList>
    </citation>
    <scope>NUCLEOTIDE SEQUENCE</scope>
    <source>
        <strain evidence="6">SAG 211-9b</strain>
    </source>
</reference>
<name>A0A0K0MX21_9CHLO</name>
<organism evidence="6">
    <name type="scientific">Watanabea reniformis</name>
    <dbReference type="NCBI Taxonomy" id="191674"/>
    <lineage>
        <taxon>Eukaryota</taxon>
        <taxon>Viridiplantae</taxon>
        <taxon>Chlorophyta</taxon>
        <taxon>core chlorophytes</taxon>
        <taxon>Trebouxiophyceae</taxon>
        <taxon>Watanabeales</taxon>
        <taxon>Watanabeaceae</taxon>
        <taxon>Watanabea</taxon>
    </lineage>
</organism>
<gene>
    <name evidence="6" type="primary">msh4</name>
</gene>
<dbReference type="GO" id="GO:0007131">
    <property type="term" value="P:reciprocal meiotic recombination"/>
    <property type="evidence" value="ECO:0007669"/>
    <property type="project" value="TreeGrafter"/>
</dbReference>
<proteinExistence type="evidence at transcript level"/>
<keyword evidence="3" id="KW-0067">ATP-binding</keyword>
<dbReference type="PANTHER" id="PTHR11361:SF21">
    <property type="entry name" value="MUTS PROTEIN HOMOLOG 4"/>
    <property type="match status" value="1"/>
</dbReference>
<evidence type="ECO:0000259" key="5">
    <source>
        <dbReference type="SMART" id="SM00534"/>
    </source>
</evidence>
<dbReference type="InterPro" id="IPR036187">
    <property type="entry name" value="DNA_mismatch_repair_MutS_sf"/>
</dbReference>
<dbReference type="EMBL" id="KM283891">
    <property type="protein sequence ID" value="AKI32388.1"/>
    <property type="molecule type" value="mRNA"/>
</dbReference>
<dbReference type="GO" id="GO:0005524">
    <property type="term" value="F:ATP binding"/>
    <property type="evidence" value="ECO:0007669"/>
    <property type="project" value="UniProtKB-KW"/>
</dbReference>
<dbReference type="SMART" id="SM00534">
    <property type="entry name" value="MUTSac"/>
    <property type="match status" value="1"/>
</dbReference>
<evidence type="ECO:0000313" key="6">
    <source>
        <dbReference type="EMBL" id="AKI32388.1"/>
    </source>
</evidence>
<keyword evidence="2" id="KW-0547">Nucleotide-binding</keyword>
<sequence length="340" mass="37768">MPDGFMQLQNKARKEAHCTTHELHALNLRLQDALNDCMVLTYQVLDGLVTMVLQRMGLLHKLTDNMALLDKLCAFAGVVRDSVTKYVRPKCTEEGPLAIVEGRHPLLECMEGIDFRPNDTYLADYSSFYIISGPNMSGKSTYLRQVALIVIMAQMGCFVPAKFASIRMVDRLFTRIGAGDSIESNSSSFMVEMQETAYIVNNATPRSLVIIDELGRATSTADGVGIAWAVSEHLISLACPTLFATHFARLEELATLYPNCKLWHFNVDVDSNQLHFTWCLRPGAKTAAHYGLKLAPMVRRTPRSLLSCRSQVLGSTPPRTPSHLVNAFTRDPTVELLPSC</sequence>
<evidence type="ECO:0000256" key="4">
    <source>
        <dbReference type="ARBA" id="ARBA00023125"/>
    </source>
</evidence>
<feature type="domain" description="DNA mismatch repair proteins mutS family" evidence="5">
    <location>
        <begin position="126"/>
        <end position="314"/>
    </location>
</feature>
<accession>A0A0K0MX21</accession>
<dbReference type="Gene3D" id="3.40.50.300">
    <property type="entry name" value="P-loop containing nucleotide triphosphate hydrolases"/>
    <property type="match status" value="1"/>
</dbReference>
<dbReference type="GO" id="GO:0006298">
    <property type="term" value="P:mismatch repair"/>
    <property type="evidence" value="ECO:0007669"/>
    <property type="project" value="InterPro"/>
</dbReference>
<dbReference type="GO" id="GO:0140664">
    <property type="term" value="F:ATP-dependent DNA damage sensor activity"/>
    <property type="evidence" value="ECO:0007669"/>
    <property type="project" value="InterPro"/>
</dbReference>
<dbReference type="GO" id="GO:0030983">
    <property type="term" value="F:mismatched DNA binding"/>
    <property type="evidence" value="ECO:0007669"/>
    <property type="project" value="InterPro"/>
</dbReference>
<dbReference type="InterPro" id="IPR045076">
    <property type="entry name" value="MutS"/>
</dbReference>
<dbReference type="GO" id="GO:0005634">
    <property type="term" value="C:nucleus"/>
    <property type="evidence" value="ECO:0007669"/>
    <property type="project" value="TreeGrafter"/>
</dbReference>
<evidence type="ECO:0000256" key="2">
    <source>
        <dbReference type="ARBA" id="ARBA00022741"/>
    </source>
</evidence>
<protein>
    <submittedName>
        <fullName evidence="6">DNA mismatch repair protein MSH4</fullName>
    </submittedName>
</protein>
<keyword evidence="4" id="KW-0238">DNA-binding</keyword>
<evidence type="ECO:0000256" key="1">
    <source>
        <dbReference type="ARBA" id="ARBA00006271"/>
    </source>
</evidence>
<dbReference type="InterPro" id="IPR027417">
    <property type="entry name" value="P-loop_NTPase"/>
</dbReference>